<gene>
    <name evidence="1" type="ORF">QWJ38_22760</name>
</gene>
<dbReference type="InterPro" id="IPR038056">
    <property type="entry name" value="YjbR-like_sf"/>
</dbReference>
<accession>A0ABT8DZZ1</accession>
<dbReference type="GO" id="GO:0003677">
    <property type="term" value="F:DNA binding"/>
    <property type="evidence" value="ECO:0007669"/>
    <property type="project" value="UniProtKB-KW"/>
</dbReference>
<keyword evidence="1" id="KW-0238">DNA-binding</keyword>
<dbReference type="InterPro" id="IPR058532">
    <property type="entry name" value="YjbR/MT2646/Rv2570-like"/>
</dbReference>
<dbReference type="Pfam" id="PF04237">
    <property type="entry name" value="YjbR"/>
    <property type="match status" value="1"/>
</dbReference>
<dbReference type="InterPro" id="IPR007351">
    <property type="entry name" value="YjbR"/>
</dbReference>
<dbReference type="Gene3D" id="3.90.1150.30">
    <property type="match status" value="1"/>
</dbReference>
<keyword evidence="2" id="KW-1185">Reference proteome</keyword>
<evidence type="ECO:0000313" key="1">
    <source>
        <dbReference type="EMBL" id="MDN3923119.1"/>
    </source>
</evidence>
<dbReference type="PANTHER" id="PTHR35145:SF1">
    <property type="entry name" value="CYTOPLASMIC PROTEIN"/>
    <property type="match status" value="1"/>
</dbReference>
<evidence type="ECO:0000313" key="2">
    <source>
        <dbReference type="Proteomes" id="UP001228044"/>
    </source>
</evidence>
<sequence length="118" mass="12806">MSFAALKQHAAAMPGATMDIKWGADWVASVGGKMFLVGGHEPGPWTSCSFKVDEHRFLELSDLPGFAPAPYMARHRWVQLSDPRALPLADLKALVERSYQLVRAGLSKKLQASLDAGA</sequence>
<organism evidence="1 2">
    <name type="scientific">Roseateles violae</name>
    <dbReference type="NCBI Taxonomy" id="3058042"/>
    <lineage>
        <taxon>Bacteria</taxon>
        <taxon>Pseudomonadati</taxon>
        <taxon>Pseudomonadota</taxon>
        <taxon>Betaproteobacteria</taxon>
        <taxon>Burkholderiales</taxon>
        <taxon>Sphaerotilaceae</taxon>
        <taxon>Roseateles</taxon>
    </lineage>
</organism>
<proteinExistence type="predicted"/>
<dbReference type="EMBL" id="JAUHHC010000007">
    <property type="protein sequence ID" value="MDN3923119.1"/>
    <property type="molecule type" value="Genomic_DNA"/>
</dbReference>
<dbReference type="RefSeq" id="WP_290361429.1">
    <property type="nucleotide sequence ID" value="NZ_JAUHHC010000007.1"/>
</dbReference>
<dbReference type="Proteomes" id="UP001228044">
    <property type="component" value="Unassembled WGS sequence"/>
</dbReference>
<dbReference type="SUPFAM" id="SSF142906">
    <property type="entry name" value="YjbR-like"/>
    <property type="match status" value="1"/>
</dbReference>
<dbReference type="PANTHER" id="PTHR35145">
    <property type="entry name" value="CYTOPLASMIC PROTEIN-RELATED"/>
    <property type="match status" value="1"/>
</dbReference>
<protein>
    <submittedName>
        <fullName evidence="1">MmcQ/YjbR family DNA-binding protein</fullName>
    </submittedName>
</protein>
<reference evidence="1 2" key="1">
    <citation type="submission" date="2023-06" db="EMBL/GenBank/DDBJ databases">
        <title>Pelomonas sp. PFR6 16S ribosomal RNA gene Genome sequencing and assembly.</title>
        <authorList>
            <person name="Woo H."/>
        </authorList>
    </citation>
    <scope>NUCLEOTIDE SEQUENCE [LARGE SCALE GENOMIC DNA]</scope>
    <source>
        <strain evidence="1 2">PFR6</strain>
    </source>
</reference>
<name>A0ABT8DZZ1_9BURK</name>
<comment type="caution">
    <text evidence="1">The sequence shown here is derived from an EMBL/GenBank/DDBJ whole genome shotgun (WGS) entry which is preliminary data.</text>
</comment>